<dbReference type="InterPro" id="IPR017871">
    <property type="entry name" value="ABC_transporter-like_CS"/>
</dbReference>
<dbReference type="InterPro" id="IPR027417">
    <property type="entry name" value="P-loop_NTPase"/>
</dbReference>
<dbReference type="InterPro" id="IPR003439">
    <property type="entry name" value="ABC_transporter-like_ATP-bd"/>
</dbReference>
<dbReference type="RefSeq" id="WP_283171989.1">
    <property type="nucleotide sequence ID" value="NZ_JAPNOA010000005.1"/>
</dbReference>
<dbReference type="Proteomes" id="UP001150830">
    <property type="component" value="Unassembled WGS sequence"/>
</dbReference>
<dbReference type="GO" id="GO:0022857">
    <property type="term" value="F:transmembrane transporter activity"/>
    <property type="evidence" value="ECO:0007669"/>
    <property type="project" value="UniProtKB-ARBA"/>
</dbReference>
<evidence type="ECO:0000313" key="7">
    <source>
        <dbReference type="Proteomes" id="UP001150830"/>
    </source>
</evidence>
<dbReference type="GO" id="GO:0016887">
    <property type="term" value="F:ATP hydrolysis activity"/>
    <property type="evidence" value="ECO:0007669"/>
    <property type="project" value="InterPro"/>
</dbReference>
<evidence type="ECO:0000313" key="6">
    <source>
        <dbReference type="EMBL" id="MCY0963770.1"/>
    </source>
</evidence>
<dbReference type="PANTHER" id="PTHR24220">
    <property type="entry name" value="IMPORT ATP-BINDING PROTEIN"/>
    <property type="match status" value="1"/>
</dbReference>
<reference evidence="6" key="1">
    <citation type="submission" date="2022-11" db="EMBL/GenBank/DDBJ databases">
        <title>Parathalassolutuus dongxingensis gen. nov., sp. nov., a novel member of family Oceanospirillaceae isolated from a coastal shrimp pond in Guangxi, China.</title>
        <authorList>
            <person name="Chen H."/>
        </authorList>
    </citation>
    <scope>NUCLEOTIDE SEQUENCE</scope>
    <source>
        <strain evidence="6">G-43</strain>
    </source>
</reference>
<accession>A0A9X3IR17</accession>
<gene>
    <name evidence="6" type="ORF">OUO13_01035</name>
</gene>
<organism evidence="6 7">
    <name type="scientific">Parathalassolituus penaei</name>
    <dbReference type="NCBI Taxonomy" id="2997323"/>
    <lineage>
        <taxon>Bacteria</taxon>
        <taxon>Pseudomonadati</taxon>
        <taxon>Pseudomonadota</taxon>
        <taxon>Gammaproteobacteria</taxon>
        <taxon>Oceanospirillales</taxon>
        <taxon>Oceanospirillaceae</taxon>
        <taxon>Parathalassolituus</taxon>
    </lineage>
</organism>
<dbReference type="InterPro" id="IPR017911">
    <property type="entry name" value="MacB-like_ATP-bd"/>
</dbReference>
<dbReference type="EMBL" id="JAPNOA010000005">
    <property type="protein sequence ID" value="MCY0963770.1"/>
    <property type="molecule type" value="Genomic_DNA"/>
</dbReference>
<sequence>MNSPLLQASGLRKHFDQGDNRIDALQGIDLCLEAGAMVAITGHSGSGKSTLLNIIGTLETPDAGELVLWGNPVRWSNRSADVRQREQLREQGLGFIFQNFNLNPALTALENVSLPLLLGNDSRRQREQKAAAMLERVGLGERLHHRPGQLSGGQQQRVAVARALVRQPRLLLADEPTANLDSQSTSLLLELLAQLNRDLGTAMLFSSHDERLLATVPRQYHLQDGRIQTCHQPETSA</sequence>
<dbReference type="CDD" id="cd03255">
    <property type="entry name" value="ABC_MJ0796_LolCDE_FtsE"/>
    <property type="match status" value="1"/>
</dbReference>
<dbReference type="GO" id="GO:0005524">
    <property type="term" value="F:ATP binding"/>
    <property type="evidence" value="ECO:0007669"/>
    <property type="project" value="UniProtKB-KW"/>
</dbReference>
<keyword evidence="3 6" id="KW-0067">ATP-binding</keyword>
<evidence type="ECO:0000259" key="5">
    <source>
        <dbReference type="PROSITE" id="PS50893"/>
    </source>
</evidence>
<evidence type="ECO:0000256" key="2">
    <source>
        <dbReference type="ARBA" id="ARBA00022741"/>
    </source>
</evidence>
<dbReference type="SUPFAM" id="SSF52540">
    <property type="entry name" value="P-loop containing nucleoside triphosphate hydrolases"/>
    <property type="match status" value="1"/>
</dbReference>
<dbReference type="Gene3D" id="3.40.50.300">
    <property type="entry name" value="P-loop containing nucleotide triphosphate hydrolases"/>
    <property type="match status" value="1"/>
</dbReference>
<comment type="similarity">
    <text evidence="4">Belongs to the ABC transporter superfamily. Macrolide exporter (TC 3.A.1.122) family.</text>
</comment>
<keyword evidence="1" id="KW-0813">Transport</keyword>
<dbReference type="PROSITE" id="PS00211">
    <property type="entry name" value="ABC_TRANSPORTER_1"/>
    <property type="match status" value="1"/>
</dbReference>
<protein>
    <submittedName>
        <fullName evidence="6">ABC transporter ATP-binding protein</fullName>
    </submittedName>
</protein>
<dbReference type="InterPro" id="IPR003593">
    <property type="entry name" value="AAA+_ATPase"/>
</dbReference>
<keyword evidence="7" id="KW-1185">Reference proteome</keyword>
<dbReference type="PROSITE" id="PS50893">
    <property type="entry name" value="ABC_TRANSPORTER_2"/>
    <property type="match status" value="1"/>
</dbReference>
<dbReference type="AlphaFoldDB" id="A0A9X3IR17"/>
<dbReference type="GO" id="GO:1902495">
    <property type="term" value="C:transmembrane transporter complex"/>
    <property type="evidence" value="ECO:0007669"/>
    <property type="project" value="UniProtKB-ARBA"/>
</dbReference>
<proteinExistence type="inferred from homology"/>
<dbReference type="PANTHER" id="PTHR24220:SF689">
    <property type="entry name" value="LIPOPROTEIN-RELEASING SYSTEM ATP-BINDING PROTEIN LOLD"/>
    <property type="match status" value="1"/>
</dbReference>
<dbReference type="Pfam" id="PF00005">
    <property type="entry name" value="ABC_tran"/>
    <property type="match status" value="1"/>
</dbReference>
<dbReference type="InterPro" id="IPR015854">
    <property type="entry name" value="ABC_transpr_LolD-like"/>
</dbReference>
<dbReference type="GO" id="GO:0005886">
    <property type="term" value="C:plasma membrane"/>
    <property type="evidence" value="ECO:0007669"/>
    <property type="project" value="TreeGrafter"/>
</dbReference>
<dbReference type="SMART" id="SM00382">
    <property type="entry name" value="AAA"/>
    <property type="match status" value="1"/>
</dbReference>
<evidence type="ECO:0000256" key="3">
    <source>
        <dbReference type="ARBA" id="ARBA00022840"/>
    </source>
</evidence>
<evidence type="ECO:0000256" key="4">
    <source>
        <dbReference type="ARBA" id="ARBA00038388"/>
    </source>
</evidence>
<evidence type="ECO:0000256" key="1">
    <source>
        <dbReference type="ARBA" id="ARBA00022448"/>
    </source>
</evidence>
<comment type="caution">
    <text evidence="6">The sequence shown here is derived from an EMBL/GenBank/DDBJ whole genome shotgun (WGS) entry which is preliminary data.</text>
</comment>
<dbReference type="FunFam" id="3.40.50.300:FF:000032">
    <property type="entry name" value="Export ABC transporter ATP-binding protein"/>
    <property type="match status" value="1"/>
</dbReference>
<name>A0A9X3IR17_9GAMM</name>
<keyword evidence="2" id="KW-0547">Nucleotide-binding</keyword>
<feature type="domain" description="ABC transporter" evidence="5">
    <location>
        <begin position="6"/>
        <end position="237"/>
    </location>
</feature>